<dbReference type="Gene3D" id="1.10.10.10">
    <property type="entry name" value="Winged helix-like DNA-binding domain superfamily/Winged helix DNA-binding domain"/>
    <property type="match status" value="1"/>
</dbReference>
<evidence type="ECO:0000313" key="2">
    <source>
        <dbReference type="EMBL" id="EKD44770.1"/>
    </source>
</evidence>
<dbReference type="PROSITE" id="PS51459">
    <property type="entry name" value="FIDO"/>
    <property type="match status" value="1"/>
</dbReference>
<dbReference type="InterPro" id="IPR036388">
    <property type="entry name" value="WH-like_DNA-bd_sf"/>
</dbReference>
<protein>
    <recommendedName>
        <fullName evidence="1">Fido domain-containing protein</fullName>
    </recommendedName>
</protein>
<comment type="caution">
    <text evidence="2">The sequence shown here is derived from an EMBL/GenBank/DDBJ whole genome shotgun (WGS) entry which is preliminary data.</text>
</comment>
<dbReference type="SUPFAM" id="SSF140931">
    <property type="entry name" value="Fic-like"/>
    <property type="match status" value="1"/>
</dbReference>
<reference evidence="2" key="1">
    <citation type="journal article" date="2012" name="Science">
        <title>Fermentation, hydrogen, and sulfur metabolism in multiple uncultivated bacterial phyla.</title>
        <authorList>
            <person name="Wrighton K.C."/>
            <person name="Thomas B.C."/>
            <person name="Sharon I."/>
            <person name="Miller C.S."/>
            <person name="Castelle C.J."/>
            <person name="VerBerkmoes N.C."/>
            <person name="Wilkins M.J."/>
            <person name="Hettich R.L."/>
            <person name="Lipton M.S."/>
            <person name="Williams K.H."/>
            <person name="Long P.E."/>
            <person name="Banfield J.F."/>
        </authorList>
    </citation>
    <scope>NUCLEOTIDE SEQUENCE [LARGE SCALE GENOMIC DNA]</scope>
</reference>
<dbReference type="AlphaFoldDB" id="K1YPA2"/>
<dbReference type="InterPro" id="IPR036597">
    <property type="entry name" value="Fido-like_dom_sf"/>
</dbReference>
<gene>
    <name evidence="2" type="ORF">ACD_71C00010G0002</name>
</gene>
<name>K1YPA2_9BACT</name>
<sequence length="334" mass="40767">MDKRERLQFIIDTLRQQESIKVSDIIDVLNIERTTAYRDFRELIQEDKIEEIAKWKYILKESPLDYLKIPFFKRDKKIYNFDFLWNYIPNQTSFFTWKQRKILENSLINIDINTDFYFHNKRLIELTLIDLSFASSYLEWNTYDYLDTEVLIKYNEIAKEKTVDDTQMVLNHKKCIEYMLHYKKELPYSKQTFFEIHSLLWEKLLPKEHLWVIRNRVVEIWASTYAPLDNKFQLEEQFDIFLRKLSEIQNPFEQSLFILVFVPYFQIFMDINKRTSRMSANLPLLKHNLPLISFLAVDKRDYITAILAIYELNDTSLLRDIFVDNYILNMRRYI</sequence>
<accession>K1YPA2</accession>
<dbReference type="Pfam" id="PF02661">
    <property type="entry name" value="Fic"/>
    <property type="match status" value="1"/>
</dbReference>
<dbReference type="InterPro" id="IPR036390">
    <property type="entry name" value="WH_DNA-bd_sf"/>
</dbReference>
<dbReference type="Gene3D" id="1.10.3290.10">
    <property type="entry name" value="Fido-like domain"/>
    <property type="match status" value="1"/>
</dbReference>
<dbReference type="EMBL" id="AMFJ01028741">
    <property type="protein sequence ID" value="EKD44770.1"/>
    <property type="molecule type" value="Genomic_DNA"/>
</dbReference>
<dbReference type="SUPFAM" id="SSF46785">
    <property type="entry name" value="Winged helix' DNA-binding domain"/>
    <property type="match status" value="1"/>
</dbReference>
<proteinExistence type="predicted"/>
<feature type="domain" description="Fido" evidence="1">
    <location>
        <begin position="188"/>
        <end position="324"/>
    </location>
</feature>
<dbReference type="InterPro" id="IPR003812">
    <property type="entry name" value="Fido"/>
</dbReference>
<evidence type="ECO:0000259" key="1">
    <source>
        <dbReference type="PROSITE" id="PS51459"/>
    </source>
</evidence>
<organism evidence="2">
    <name type="scientific">uncultured bacterium</name>
    <name type="common">gcode 4</name>
    <dbReference type="NCBI Taxonomy" id="1234023"/>
    <lineage>
        <taxon>Bacteria</taxon>
        <taxon>environmental samples</taxon>
    </lineage>
</organism>